<name>A0AAD2HNB9_9AGAR</name>
<protein>
    <recommendedName>
        <fullName evidence="1">Acyl-CoA thioesterase-like N-terminal HotDog domain-containing protein</fullName>
    </recommendedName>
</protein>
<evidence type="ECO:0000259" key="1">
    <source>
        <dbReference type="Pfam" id="PF13622"/>
    </source>
</evidence>
<dbReference type="SUPFAM" id="SSF54637">
    <property type="entry name" value="Thioesterase/thiol ester dehydrase-isomerase"/>
    <property type="match status" value="1"/>
</dbReference>
<dbReference type="Pfam" id="PF13622">
    <property type="entry name" value="4HBT_3"/>
    <property type="match status" value="1"/>
</dbReference>
<evidence type="ECO:0000313" key="2">
    <source>
        <dbReference type="EMBL" id="CAK5279126.1"/>
    </source>
</evidence>
<dbReference type="InterPro" id="IPR052389">
    <property type="entry name" value="Sec_Metab_Biosynth-Assoc"/>
</dbReference>
<dbReference type="AlphaFoldDB" id="A0AAD2HNB9"/>
<gene>
    <name evidence="2" type="ORF">MYCIT1_LOCUS28937</name>
</gene>
<organism evidence="2 3">
    <name type="scientific">Mycena citricolor</name>
    <dbReference type="NCBI Taxonomy" id="2018698"/>
    <lineage>
        <taxon>Eukaryota</taxon>
        <taxon>Fungi</taxon>
        <taxon>Dikarya</taxon>
        <taxon>Basidiomycota</taxon>
        <taxon>Agaricomycotina</taxon>
        <taxon>Agaricomycetes</taxon>
        <taxon>Agaricomycetidae</taxon>
        <taxon>Agaricales</taxon>
        <taxon>Marasmiineae</taxon>
        <taxon>Mycenaceae</taxon>
        <taxon>Mycena</taxon>
    </lineage>
</organism>
<dbReference type="PANTHER" id="PTHR38110:SF1">
    <property type="entry name" value="THIOESTERASE DOMAIN-CONTAINING PROTEIN"/>
    <property type="match status" value="1"/>
</dbReference>
<feature type="domain" description="Acyl-CoA thioesterase-like N-terminal HotDog" evidence="1">
    <location>
        <begin position="28"/>
        <end position="114"/>
    </location>
</feature>
<proteinExistence type="predicted"/>
<dbReference type="InterPro" id="IPR042171">
    <property type="entry name" value="Acyl-CoA_hotdog"/>
</dbReference>
<comment type="caution">
    <text evidence="2">The sequence shown here is derived from an EMBL/GenBank/DDBJ whole genome shotgun (WGS) entry which is preliminary data.</text>
</comment>
<dbReference type="InterPro" id="IPR049449">
    <property type="entry name" value="TesB_ACOT8-like_N"/>
</dbReference>
<dbReference type="EMBL" id="CAVNYO010000434">
    <property type="protein sequence ID" value="CAK5279126.1"/>
    <property type="molecule type" value="Genomic_DNA"/>
</dbReference>
<dbReference type="PANTHER" id="PTHR38110">
    <property type="entry name" value="CHROMOSOME 23, WHOLE GENOME SHOTGUN SEQUENCE"/>
    <property type="match status" value="1"/>
</dbReference>
<keyword evidence="3" id="KW-1185">Reference proteome</keyword>
<evidence type="ECO:0000313" key="3">
    <source>
        <dbReference type="Proteomes" id="UP001295794"/>
    </source>
</evidence>
<dbReference type="Proteomes" id="UP001295794">
    <property type="component" value="Unassembled WGS sequence"/>
</dbReference>
<dbReference type="Gene3D" id="2.40.160.210">
    <property type="entry name" value="Acyl-CoA thioesterase, double hotdog domain"/>
    <property type="match status" value="1"/>
</dbReference>
<dbReference type="InterPro" id="IPR029069">
    <property type="entry name" value="HotDog_dom_sf"/>
</dbReference>
<accession>A0AAD2HNB9</accession>
<sequence length="326" mass="35254">MAPFSIASRVTPAAKEGQASSTYSTVADDDWTVVAVPNGGYVLTLVLEASIKHQSGTDQPDPLHISAHFLQPTKIKTPTEIQVRVLKAGRNYVNILADLVQAGRACVTTHIIFGKVPIRSHPIIAPSTGYARRLPLLLDHPSLLKPTHMPSAYIFSKHLQWSEDSVLKKQNEANHARTPGGGVALWGAWIELKGESERVTPSSLAFFADCIHNMATLYPSHVTGIDLSKGLWSPTLTMSLEYKTPIPSPSDGYASRTVGVYVKSGYLADPQNRHNSIVEIWSAPSNIGEGNVDEDWQGAQVCLATGSQMQLMVDGAVNKKAGRANL</sequence>
<reference evidence="2" key="1">
    <citation type="submission" date="2023-11" db="EMBL/GenBank/DDBJ databases">
        <authorList>
            <person name="De Vega J J."/>
            <person name="De Vega J J."/>
        </authorList>
    </citation>
    <scope>NUCLEOTIDE SEQUENCE</scope>
</reference>